<sequence>MYTSKNIVAYQKTLEIIRKEKCSQAIAAEKAGIKHKGFNKWLLKTLDKKEYQKLKKSIKKKPPEQCTKGKVYKGYSTIEKEFREKFKNKNKVYNVEILDWLIQNEIDIPVINFKAISEDMGKEFIQI</sequence>
<protein>
    <recommendedName>
        <fullName evidence="3">Transposase</fullName>
    </recommendedName>
</protein>
<dbReference type="RefSeq" id="WP_090037694.1">
    <property type="nucleotide sequence ID" value="NZ_FOKI01000001.1"/>
</dbReference>
<proteinExistence type="predicted"/>
<dbReference type="STRING" id="84698.SAMN04488528_1001124"/>
<evidence type="ECO:0008006" key="3">
    <source>
        <dbReference type="Google" id="ProtNLM"/>
    </source>
</evidence>
<evidence type="ECO:0000313" key="2">
    <source>
        <dbReference type="Proteomes" id="UP000198619"/>
    </source>
</evidence>
<dbReference type="Proteomes" id="UP000198619">
    <property type="component" value="Unassembled WGS sequence"/>
</dbReference>
<gene>
    <name evidence="1" type="ORF">SAMN04488528_1001124</name>
</gene>
<dbReference type="AlphaFoldDB" id="A0A1I0V2Y1"/>
<accession>A0A1I0V2Y1</accession>
<keyword evidence="2" id="KW-1185">Reference proteome</keyword>
<dbReference type="EMBL" id="FOKI01000001">
    <property type="protein sequence ID" value="SFA70678.1"/>
    <property type="molecule type" value="Genomic_DNA"/>
</dbReference>
<reference evidence="1 2" key="1">
    <citation type="submission" date="2016-10" db="EMBL/GenBank/DDBJ databases">
        <authorList>
            <person name="de Groot N.N."/>
        </authorList>
    </citation>
    <scope>NUCLEOTIDE SEQUENCE [LARGE SCALE GENOMIC DNA]</scope>
    <source>
        <strain evidence="1 2">DSM 12271</strain>
    </source>
</reference>
<name>A0A1I0V2Y1_9CLOT</name>
<organism evidence="1 2">
    <name type="scientific">Clostridium frigidicarnis</name>
    <dbReference type="NCBI Taxonomy" id="84698"/>
    <lineage>
        <taxon>Bacteria</taxon>
        <taxon>Bacillati</taxon>
        <taxon>Bacillota</taxon>
        <taxon>Clostridia</taxon>
        <taxon>Eubacteriales</taxon>
        <taxon>Clostridiaceae</taxon>
        <taxon>Clostridium</taxon>
    </lineage>
</organism>
<evidence type="ECO:0000313" key="1">
    <source>
        <dbReference type="EMBL" id="SFA70678.1"/>
    </source>
</evidence>